<reference evidence="1 2" key="1">
    <citation type="journal article" date="2011" name="J. Bacteriol.">
        <title>Complete genome sequences of two hemotropic Mycoplasmas, Mycoplasma haemofelis strain Ohio2 and Mycoplasma suis strain Illinois.</title>
        <authorList>
            <person name="Messick J.B."/>
            <person name="Santos A.P."/>
            <person name="Guimaraes A.M."/>
        </authorList>
    </citation>
    <scope>NUCLEOTIDE SEQUENCE [LARGE SCALE GENOMIC DNA]</scope>
    <source>
        <strain evidence="1 2">Ohio2</strain>
    </source>
</reference>
<name>F6FJT2_MYCHI</name>
<gene>
    <name evidence="1" type="ordered locus">MHF_1197</name>
</gene>
<dbReference type="BioCyc" id="MHAE859194:G1GR7-1189-MONOMER"/>
<dbReference type="AlphaFoldDB" id="F6FJT2"/>
<dbReference type="KEGG" id="mhf:MHF_1197"/>
<reference key="2">
    <citation type="submission" date="2011-05" db="EMBL/GenBank/DDBJ databases">
        <title>The Genome of Mycoplasma haemofelis Strain Ohio2, a pathogenic hemoplasma of the cat.</title>
        <authorList>
            <person name="Santos A.P."/>
            <person name="Guimaraes A.M.S."/>
            <person name="SanMiguel P.J."/>
            <person name="Martin S.W."/>
            <person name="Messick J.B."/>
        </authorList>
    </citation>
    <scope>NUCLEOTIDE SEQUENCE</scope>
    <source>
        <strain>Ohio2</strain>
    </source>
</reference>
<dbReference type="STRING" id="859194.MHF_1197"/>
<dbReference type="HOGENOM" id="CLU_1364955_0_0_14"/>
<proteinExistence type="predicted"/>
<evidence type="ECO:0000313" key="2">
    <source>
        <dbReference type="Proteomes" id="UP000007952"/>
    </source>
</evidence>
<organism evidence="1 2">
    <name type="scientific">Mycoplasma haemofelis (strain Ohio2)</name>
    <dbReference type="NCBI Taxonomy" id="859194"/>
    <lineage>
        <taxon>Bacteria</taxon>
        <taxon>Bacillati</taxon>
        <taxon>Mycoplasmatota</taxon>
        <taxon>Mollicutes</taxon>
        <taxon>Mycoplasmataceae</taxon>
        <taxon>Mycoplasma</taxon>
    </lineage>
</organism>
<accession>F6FJT2</accession>
<dbReference type="EMBL" id="CP002808">
    <property type="protein sequence ID" value="AEG73437.1"/>
    <property type="molecule type" value="Genomic_DNA"/>
</dbReference>
<evidence type="ECO:0000313" key="1">
    <source>
        <dbReference type="EMBL" id="AEG73437.1"/>
    </source>
</evidence>
<dbReference type="Proteomes" id="UP000007952">
    <property type="component" value="Chromosome"/>
</dbReference>
<sequence length="200" mass="23115">MGSSIVKSISASALFTLVSGITIKTIGSVITYPTNRAKLESLNYKTLFEVKRDQFIRWREVFVDNKEELIRLIPNITESSTDNEGAYLLKHWCNVQLKSKYDPSIFNDLKRYCTLNIKAALLEAPNTQSIDGIPLDMNKKEMIFNKYEERAIKQGILSRNQKFEDLVGWCKDNFILPYIPSNYGLFYKVKEFCLTPESKF</sequence>
<protein>
    <submittedName>
        <fullName evidence="1">Uncharacterized protein</fullName>
    </submittedName>
</protein>